<dbReference type="AlphaFoldDB" id="A0A7C0U5Y0"/>
<evidence type="ECO:0000256" key="12">
    <source>
        <dbReference type="SAM" id="Phobius"/>
    </source>
</evidence>
<evidence type="ECO:0000256" key="9">
    <source>
        <dbReference type="ARBA" id="ARBA00022989"/>
    </source>
</evidence>
<accession>A0A7C0U5Y0</accession>
<feature type="transmembrane region" description="Helical" evidence="12">
    <location>
        <begin position="40"/>
        <end position="61"/>
    </location>
</feature>
<comment type="subcellular location">
    <subcellularLocation>
        <location evidence="2">Membrane</location>
        <topology evidence="2">Multi-pass membrane protein</topology>
    </subcellularLocation>
</comment>
<dbReference type="InterPro" id="IPR000537">
    <property type="entry name" value="UbiA_prenyltransferase"/>
</dbReference>
<comment type="cofactor">
    <cofactor evidence="1">
        <name>Mg(2+)</name>
        <dbReference type="ChEBI" id="CHEBI:18420"/>
    </cofactor>
</comment>
<comment type="similarity">
    <text evidence="3">Belongs to the UbiA prenyltransferase family.</text>
</comment>
<dbReference type="Pfam" id="PF01040">
    <property type="entry name" value="UbiA"/>
    <property type="match status" value="1"/>
</dbReference>
<dbReference type="PANTHER" id="PTHR11048:SF28">
    <property type="entry name" value="4-HYDROXYBENZOATE POLYPRENYLTRANSFERASE, MITOCHONDRIAL"/>
    <property type="match status" value="1"/>
</dbReference>
<evidence type="ECO:0000256" key="5">
    <source>
        <dbReference type="ARBA" id="ARBA00022519"/>
    </source>
</evidence>
<dbReference type="GO" id="GO:0008412">
    <property type="term" value="F:4-hydroxybenzoate polyprenyltransferase activity"/>
    <property type="evidence" value="ECO:0007669"/>
    <property type="project" value="UniProtKB-EC"/>
</dbReference>
<keyword evidence="8 12" id="KW-0812">Transmembrane</keyword>
<evidence type="ECO:0000256" key="1">
    <source>
        <dbReference type="ARBA" id="ARBA00001946"/>
    </source>
</evidence>
<evidence type="ECO:0000256" key="11">
    <source>
        <dbReference type="ARBA" id="ARBA00034524"/>
    </source>
</evidence>
<feature type="transmembrane region" description="Helical" evidence="12">
    <location>
        <begin position="132"/>
        <end position="154"/>
    </location>
</feature>
<dbReference type="Gene3D" id="1.10.357.140">
    <property type="entry name" value="UbiA prenyltransferase"/>
    <property type="match status" value="1"/>
</dbReference>
<dbReference type="Gene3D" id="1.20.120.1780">
    <property type="entry name" value="UbiA prenyltransferase"/>
    <property type="match status" value="1"/>
</dbReference>
<comment type="caution">
    <text evidence="13">The sequence shown here is derived from an EMBL/GenBank/DDBJ whole genome shotgun (WGS) entry which is preliminary data.</text>
</comment>
<feature type="transmembrane region" description="Helical" evidence="12">
    <location>
        <begin position="82"/>
        <end position="102"/>
    </location>
</feature>
<evidence type="ECO:0000256" key="3">
    <source>
        <dbReference type="ARBA" id="ARBA00005985"/>
    </source>
</evidence>
<feature type="transmembrane region" description="Helical" evidence="12">
    <location>
        <begin position="260"/>
        <end position="278"/>
    </location>
</feature>
<dbReference type="PANTHER" id="PTHR11048">
    <property type="entry name" value="PRENYLTRANSFERASES"/>
    <property type="match status" value="1"/>
</dbReference>
<dbReference type="FunFam" id="1.20.120.1780:FF:000001">
    <property type="entry name" value="4-hydroxybenzoate octaprenyltransferase"/>
    <property type="match status" value="1"/>
</dbReference>
<evidence type="ECO:0000256" key="7">
    <source>
        <dbReference type="ARBA" id="ARBA00022688"/>
    </source>
</evidence>
<dbReference type="GO" id="GO:0006744">
    <property type="term" value="P:ubiquinone biosynthetic process"/>
    <property type="evidence" value="ECO:0007669"/>
    <property type="project" value="UniProtKB-KW"/>
</dbReference>
<evidence type="ECO:0000256" key="6">
    <source>
        <dbReference type="ARBA" id="ARBA00022679"/>
    </source>
</evidence>
<dbReference type="NCBIfam" id="TIGR01475">
    <property type="entry name" value="ubiA_other"/>
    <property type="match status" value="1"/>
</dbReference>
<evidence type="ECO:0000256" key="10">
    <source>
        <dbReference type="ARBA" id="ARBA00023136"/>
    </source>
</evidence>
<evidence type="ECO:0000313" key="13">
    <source>
        <dbReference type="EMBL" id="HDD52844.1"/>
    </source>
</evidence>
<evidence type="ECO:0000256" key="4">
    <source>
        <dbReference type="ARBA" id="ARBA00022475"/>
    </source>
</evidence>
<keyword evidence="6" id="KW-0808">Transferase</keyword>
<dbReference type="InterPro" id="IPR006371">
    <property type="entry name" value="Polyprenyltransferase_UbiA-li"/>
</dbReference>
<feature type="transmembrane region" description="Helical" evidence="12">
    <location>
        <begin position="202"/>
        <end position="222"/>
    </location>
</feature>
<name>A0A7C0U5Y0_9BACT</name>
<keyword evidence="10 12" id="KW-0472">Membrane</keyword>
<keyword evidence="9 12" id="KW-1133">Transmembrane helix</keyword>
<reference evidence="13" key="1">
    <citation type="journal article" date="2020" name="mSystems">
        <title>Genome- and Community-Level Interaction Insights into Carbon Utilization and Element Cycling Functions of Hydrothermarchaeota in Hydrothermal Sediment.</title>
        <authorList>
            <person name="Zhou Z."/>
            <person name="Liu Y."/>
            <person name="Xu W."/>
            <person name="Pan J."/>
            <person name="Luo Z.H."/>
            <person name="Li M."/>
        </authorList>
    </citation>
    <scope>NUCLEOTIDE SEQUENCE [LARGE SCALE GENOMIC DNA]</scope>
    <source>
        <strain evidence="13">HyVt-115</strain>
    </source>
</reference>
<dbReference type="InterPro" id="IPR044878">
    <property type="entry name" value="UbiA_sf"/>
</dbReference>
<dbReference type="FunFam" id="1.10.357.140:FF:000008">
    <property type="entry name" value="4-hydroxybenzoate octaprenyltransferase"/>
    <property type="match status" value="1"/>
</dbReference>
<feature type="transmembrane region" description="Helical" evidence="12">
    <location>
        <begin position="12"/>
        <end position="34"/>
    </location>
</feature>
<dbReference type="CDD" id="cd13959">
    <property type="entry name" value="PT_UbiA_COQ2"/>
    <property type="match status" value="1"/>
</dbReference>
<dbReference type="GO" id="GO:0005886">
    <property type="term" value="C:plasma membrane"/>
    <property type="evidence" value="ECO:0007669"/>
    <property type="project" value="TreeGrafter"/>
</dbReference>
<gene>
    <name evidence="13" type="ORF">ENF32_02090</name>
</gene>
<evidence type="ECO:0000256" key="2">
    <source>
        <dbReference type="ARBA" id="ARBA00004141"/>
    </source>
</evidence>
<dbReference type="EMBL" id="DQWS01000078">
    <property type="protein sequence ID" value="HDD52844.1"/>
    <property type="molecule type" value="Genomic_DNA"/>
</dbReference>
<feature type="transmembrane region" description="Helical" evidence="12">
    <location>
        <begin position="160"/>
        <end position="181"/>
    </location>
</feature>
<protein>
    <recommendedName>
        <fullName evidence="11">4-hydroxybenzoate polyprenyltransferase</fullName>
        <ecNumber evidence="11">2.5.1.39</ecNumber>
    </recommendedName>
</protein>
<keyword evidence="5" id="KW-0997">Cell inner membrane</keyword>
<proteinExistence type="inferred from homology"/>
<dbReference type="EC" id="2.5.1.39" evidence="11"/>
<keyword evidence="4" id="KW-1003">Cell membrane</keyword>
<sequence>MKKIRLYSEVVKLPHTVFALPFAFTGALMAARGVPSLSTLFWIGLAMLGARTGAMAFNRWADAGIDAANPRTRNRPLPRGDVGRGQVLAFSILSYGLLVYAAYRLNPFCFRLSPLAVFITSFYSYTKRFTWASHLVLGLALSLAPLGAWIAVAGRLDVPALYLGLAVLFWVAGFDVLYALQDIEFDRSFGLCSIPRCVGVKFSLYLSRAFHGLTLFFLFLAGEGCSLGWVYRGGLAVVTLLFVYEHSLVKPDDLSKLDMAFFNMNGYISVSVFLFTFLDIMF</sequence>
<dbReference type="Proteomes" id="UP000885690">
    <property type="component" value="Unassembled WGS sequence"/>
</dbReference>
<dbReference type="InterPro" id="IPR039653">
    <property type="entry name" value="Prenyltransferase"/>
</dbReference>
<organism evidence="13">
    <name type="scientific">Thermosulfidibacter takaii</name>
    <dbReference type="NCBI Taxonomy" id="412593"/>
    <lineage>
        <taxon>Bacteria</taxon>
        <taxon>Pseudomonadati</taxon>
        <taxon>Thermosulfidibacterota</taxon>
        <taxon>Thermosulfidibacteria</taxon>
        <taxon>Thermosulfidibacterales</taxon>
        <taxon>Thermosulfidibacteraceae</taxon>
    </lineage>
</organism>
<keyword evidence="7" id="KW-0831">Ubiquinone biosynthesis</keyword>
<evidence type="ECO:0000256" key="8">
    <source>
        <dbReference type="ARBA" id="ARBA00022692"/>
    </source>
</evidence>